<keyword evidence="3" id="KW-1185">Reference proteome</keyword>
<gene>
    <name evidence="2" type="ORF">F8144_36735</name>
</gene>
<accession>A0A7J5D578</accession>
<evidence type="ECO:0000256" key="1">
    <source>
        <dbReference type="SAM" id="MobiDB-lite"/>
    </source>
</evidence>
<sequence>MPPVVPPFLIGLIAASLVKRLGKPLVRGLVKTSVSLGIEVKRAVHEAGEGIQDLAAETTAEVLAVQTAQGAGHGVGAPEPEDSAADRSEAATGPAPAEAREGRAGGRDKSAGKARGGSPVAAKAR</sequence>
<dbReference type="EMBL" id="WBKG01000043">
    <property type="protein sequence ID" value="KAB1979312.1"/>
    <property type="molecule type" value="Genomic_DNA"/>
</dbReference>
<proteinExistence type="predicted"/>
<organism evidence="2 3">
    <name type="scientific">Streptomyces triticiradicis</name>
    <dbReference type="NCBI Taxonomy" id="2651189"/>
    <lineage>
        <taxon>Bacteria</taxon>
        <taxon>Bacillati</taxon>
        <taxon>Actinomycetota</taxon>
        <taxon>Actinomycetes</taxon>
        <taxon>Kitasatosporales</taxon>
        <taxon>Streptomycetaceae</taxon>
        <taxon>Streptomyces</taxon>
    </lineage>
</organism>
<dbReference type="Proteomes" id="UP000442990">
    <property type="component" value="Unassembled WGS sequence"/>
</dbReference>
<comment type="caution">
    <text evidence="2">The sequence shown here is derived from an EMBL/GenBank/DDBJ whole genome shotgun (WGS) entry which is preliminary data.</text>
</comment>
<dbReference type="Pfam" id="PF17195">
    <property type="entry name" value="DUF5132"/>
    <property type="match status" value="1"/>
</dbReference>
<dbReference type="InterPro" id="IPR033456">
    <property type="entry name" value="DUF5132"/>
</dbReference>
<evidence type="ECO:0000313" key="2">
    <source>
        <dbReference type="EMBL" id="KAB1979312.1"/>
    </source>
</evidence>
<evidence type="ECO:0000313" key="3">
    <source>
        <dbReference type="Proteomes" id="UP000442990"/>
    </source>
</evidence>
<protein>
    <submittedName>
        <fullName evidence="2">DUF5132 domain-containing protein</fullName>
    </submittedName>
</protein>
<feature type="compositionally biased region" description="Basic and acidic residues" evidence="1">
    <location>
        <begin position="98"/>
        <end position="111"/>
    </location>
</feature>
<name>A0A7J5D578_9ACTN</name>
<feature type="region of interest" description="Disordered" evidence="1">
    <location>
        <begin position="66"/>
        <end position="125"/>
    </location>
</feature>
<dbReference type="RefSeq" id="WP_151473762.1">
    <property type="nucleotide sequence ID" value="NZ_WBKG01000043.1"/>
</dbReference>
<dbReference type="AlphaFoldDB" id="A0A7J5D578"/>
<reference evidence="2 3" key="1">
    <citation type="submission" date="2019-09" db="EMBL/GenBank/DDBJ databases">
        <title>Isolation and identification of active actinomycetes.</title>
        <authorList>
            <person name="Yu Z."/>
            <person name="Han C."/>
            <person name="Yu B."/>
        </authorList>
    </citation>
    <scope>NUCLEOTIDE SEQUENCE [LARGE SCALE GENOMIC DNA]</scope>
    <source>
        <strain evidence="2 3">NEAU-H2</strain>
    </source>
</reference>